<accession>A0A6L7EX72</accession>
<evidence type="ECO:0008006" key="3">
    <source>
        <dbReference type="Google" id="ProtNLM"/>
    </source>
</evidence>
<dbReference type="EMBL" id="WUEK01000001">
    <property type="protein sequence ID" value="MXG87942.1"/>
    <property type="molecule type" value="Genomic_DNA"/>
</dbReference>
<reference evidence="1 2" key="1">
    <citation type="submission" date="2019-12" db="EMBL/GenBank/DDBJ databases">
        <authorList>
            <person name="Kun Z."/>
        </authorList>
    </citation>
    <scope>NUCLEOTIDE SEQUENCE [LARGE SCALE GENOMIC DNA]</scope>
    <source>
        <strain evidence="1 2">YIM 123512</strain>
    </source>
</reference>
<keyword evidence="2" id="KW-1185">Reference proteome</keyword>
<name>A0A6L7EX72_9ACTN</name>
<dbReference type="Proteomes" id="UP000473325">
    <property type="component" value="Unassembled WGS sequence"/>
</dbReference>
<protein>
    <recommendedName>
        <fullName evidence="3">Flagellar protein FlgN</fullName>
    </recommendedName>
</protein>
<dbReference type="RefSeq" id="WP_160873939.1">
    <property type="nucleotide sequence ID" value="NZ_WUEK01000001.1"/>
</dbReference>
<proteinExistence type="predicted"/>
<gene>
    <name evidence="1" type="ORF">GRQ65_00070</name>
</gene>
<sequence length="114" mass="12547">MSTLADLDQRFADRHQAWETALDRIELDLIRAERSVDSPALLGELTTWHQPEDYGPIPSSLRPRAEDILARQQQVLRTLGERLGRTAQRQAVVDGVTAISAGAQPGAVYVDVSA</sequence>
<evidence type="ECO:0000313" key="1">
    <source>
        <dbReference type="EMBL" id="MXG87942.1"/>
    </source>
</evidence>
<comment type="caution">
    <text evidence="1">The sequence shown here is derived from an EMBL/GenBank/DDBJ whole genome shotgun (WGS) entry which is preliminary data.</text>
</comment>
<evidence type="ECO:0000313" key="2">
    <source>
        <dbReference type="Proteomes" id="UP000473325"/>
    </source>
</evidence>
<dbReference type="AlphaFoldDB" id="A0A6L7EX72"/>
<organism evidence="1 2">
    <name type="scientific">Nocardioides flavescens</name>
    <dbReference type="NCBI Taxonomy" id="2691959"/>
    <lineage>
        <taxon>Bacteria</taxon>
        <taxon>Bacillati</taxon>
        <taxon>Actinomycetota</taxon>
        <taxon>Actinomycetes</taxon>
        <taxon>Propionibacteriales</taxon>
        <taxon>Nocardioidaceae</taxon>
        <taxon>Nocardioides</taxon>
    </lineage>
</organism>